<dbReference type="AlphaFoldDB" id="W7RIW5"/>
<comment type="caution">
    <text evidence="4">The sequence shown here is derived from an EMBL/GenBank/DDBJ whole genome shotgun (WGS) entry which is preliminary data.</text>
</comment>
<sequence length="671" mass="76658">MGLIWEVTLLIFLKFLFQIMIVSGLIYIVSGRLIGSNINFVRRVLSVVISVTLTSFVYWYSYLRHTDFLSETMMQTVTEVSTLIWIGSMLLISMLLYLVFELFDPSGITTGDRRNGQKSLLLRLRSYWRQQKRLRQVLKIAVTNGVVQTIKYARQRENEKELAIALRATLEQCGGIFIKFGQVLSTRKELFSPIFIDELERLQHRVKPLPVEQVTDILEGSLPQPMDEVFSQFQMEPIAAASIGQVHKARLKNYEDVVVKLLRPEVKGIMRDDLEILEEFANWLSSKSTWAESLGFRELAGGFADGLREEIHLDIEVRNTLQVKNALAKSDYKVRIPKIYTAYSNENIIVMEYIRGHSVADGGAEFNRLSIDRRRFARTVLYSFFEQMLFSGIFHADPHPGNIHIDEKDGTPVLLDFGAVGRLGATQQEGLKLFLMGIQLNDSSVLYDGLTLLVENADHAERARMEQAIDQILLKISYVDRIPTEELIHALFTVVRDFGLAFYPAVGLALRSLVTLDGTLRVIDPRFDIFTEAKDFSATYMRASFLKPFKEPMATKERLQEELSMLIPTLRKMPRRVDQLIQRVESGKIILHHDIFSDEHNARFITHLFSRFVLLLVGITFGIISVALLAISQFIHDSYAVYLNTAAYLGLFLCAILLVRLSIQALRSMKQ</sequence>
<evidence type="ECO:0000259" key="3">
    <source>
        <dbReference type="PROSITE" id="PS50011"/>
    </source>
</evidence>
<dbReference type="PANTHER" id="PTHR10566:SF113">
    <property type="entry name" value="PROTEIN ACTIVITY OF BC1 COMPLEX KINASE 7, CHLOROPLASTIC"/>
    <property type="match status" value="1"/>
</dbReference>
<protein>
    <submittedName>
        <fullName evidence="4">ABC transporter</fullName>
    </submittedName>
</protein>
<dbReference type="SUPFAM" id="SSF56112">
    <property type="entry name" value="Protein kinase-like (PK-like)"/>
    <property type="match status" value="1"/>
</dbReference>
<gene>
    <name evidence="4" type="ORF">P799_17370</name>
</gene>
<dbReference type="Proteomes" id="UP000023555">
    <property type="component" value="Unassembled WGS sequence"/>
</dbReference>
<dbReference type="GO" id="GO:0004672">
    <property type="term" value="F:protein kinase activity"/>
    <property type="evidence" value="ECO:0007669"/>
    <property type="project" value="InterPro"/>
</dbReference>
<keyword evidence="2" id="KW-1133">Transmembrane helix</keyword>
<feature type="transmembrane region" description="Helical" evidence="2">
    <location>
        <begin position="40"/>
        <end position="60"/>
    </location>
</feature>
<dbReference type="PANTHER" id="PTHR10566">
    <property type="entry name" value="CHAPERONE-ACTIVITY OF BC1 COMPLEX CABC1 -RELATED"/>
    <property type="match status" value="1"/>
</dbReference>
<evidence type="ECO:0000313" key="4">
    <source>
        <dbReference type="EMBL" id="EWH31772.1"/>
    </source>
</evidence>
<keyword evidence="2" id="KW-0812">Transmembrane</keyword>
<dbReference type="CDD" id="cd05121">
    <property type="entry name" value="ABC1_ADCK3-like"/>
    <property type="match status" value="1"/>
</dbReference>
<name>W7RIW5_LYSSH</name>
<dbReference type="InterPro" id="IPR050154">
    <property type="entry name" value="UbiB_kinase"/>
</dbReference>
<dbReference type="EMBL" id="AYKQ01000013">
    <property type="protein sequence ID" value="EWH31772.1"/>
    <property type="molecule type" value="Genomic_DNA"/>
</dbReference>
<dbReference type="HOGENOM" id="CLU_006533_0_2_9"/>
<accession>W7RIW5</accession>
<dbReference type="InterPro" id="IPR011009">
    <property type="entry name" value="Kinase-like_dom_sf"/>
</dbReference>
<dbReference type="Gene3D" id="1.10.510.10">
    <property type="entry name" value="Transferase(Phosphotransferase) domain 1"/>
    <property type="match status" value="1"/>
</dbReference>
<evidence type="ECO:0000256" key="2">
    <source>
        <dbReference type="SAM" id="Phobius"/>
    </source>
</evidence>
<dbReference type="Pfam" id="PF03109">
    <property type="entry name" value="ABC1"/>
    <property type="match status" value="1"/>
</dbReference>
<proteinExistence type="inferred from homology"/>
<feature type="transmembrane region" description="Helical" evidence="2">
    <location>
        <begin position="612"/>
        <end position="635"/>
    </location>
</feature>
<organism evidence="4 5">
    <name type="scientific">Lysinibacillus sphaericus CBAM5</name>
    <dbReference type="NCBI Taxonomy" id="1400869"/>
    <lineage>
        <taxon>Bacteria</taxon>
        <taxon>Bacillati</taxon>
        <taxon>Bacillota</taxon>
        <taxon>Bacilli</taxon>
        <taxon>Bacillales</taxon>
        <taxon>Bacillaceae</taxon>
        <taxon>Lysinibacillus</taxon>
    </lineage>
</organism>
<reference evidence="4 5" key="1">
    <citation type="journal article" date="2015" name="Stand. Genomic Sci.">
        <title>Genome sequence and description of the mosquitocidal and heavy metal tolerant strain Lysinibacillus sphaericus CBAM5.</title>
        <authorList>
            <person name="Pena-Montenegro T.D."/>
            <person name="Lozano L."/>
            <person name="Dussan J."/>
        </authorList>
    </citation>
    <scope>NUCLEOTIDE SEQUENCE [LARGE SCALE GENOMIC DNA]</scope>
    <source>
        <strain evidence="4 5">CBAM5</strain>
    </source>
</reference>
<evidence type="ECO:0000313" key="5">
    <source>
        <dbReference type="Proteomes" id="UP000023555"/>
    </source>
</evidence>
<feature type="transmembrane region" description="Helical" evidence="2">
    <location>
        <begin position="6"/>
        <end position="28"/>
    </location>
</feature>
<comment type="similarity">
    <text evidence="1">Belongs to the protein kinase superfamily. ADCK protein kinase family.</text>
</comment>
<keyword evidence="2" id="KW-0472">Membrane</keyword>
<evidence type="ECO:0000256" key="1">
    <source>
        <dbReference type="ARBA" id="ARBA00009670"/>
    </source>
</evidence>
<dbReference type="GO" id="GO:0005524">
    <property type="term" value="F:ATP binding"/>
    <property type="evidence" value="ECO:0007669"/>
    <property type="project" value="InterPro"/>
</dbReference>
<feature type="domain" description="Protein kinase" evidence="3">
    <location>
        <begin position="232"/>
        <end position="596"/>
    </location>
</feature>
<dbReference type="InterPro" id="IPR000719">
    <property type="entry name" value="Prot_kinase_dom"/>
</dbReference>
<dbReference type="InterPro" id="IPR004147">
    <property type="entry name" value="ABC1_dom"/>
</dbReference>
<dbReference type="PROSITE" id="PS50011">
    <property type="entry name" value="PROTEIN_KINASE_DOM"/>
    <property type="match status" value="1"/>
</dbReference>
<feature type="transmembrane region" description="Helical" evidence="2">
    <location>
        <begin position="80"/>
        <end position="100"/>
    </location>
</feature>
<feature type="transmembrane region" description="Helical" evidence="2">
    <location>
        <begin position="641"/>
        <end position="663"/>
    </location>
</feature>